<dbReference type="Proteomes" id="UP000546213">
    <property type="component" value="Unassembled WGS sequence"/>
</dbReference>
<dbReference type="PRINTS" id="PR00081">
    <property type="entry name" value="GDHRDH"/>
</dbReference>
<gene>
    <name evidence="2" type="ORF">FPCIR_9765</name>
</gene>
<dbReference type="PANTHER" id="PTHR43157">
    <property type="entry name" value="PHOSPHATIDYLINOSITOL-GLYCAN BIOSYNTHESIS CLASS F PROTEIN-RELATED"/>
    <property type="match status" value="1"/>
</dbReference>
<evidence type="ECO:0000256" key="1">
    <source>
        <dbReference type="ARBA" id="ARBA00023002"/>
    </source>
</evidence>
<name>A0A8H5KZN7_9HYPO</name>
<dbReference type="InterPro" id="IPR002347">
    <property type="entry name" value="SDR_fam"/>
</dbReference>
<organism evidence="2 3">
    <name type="scientific">Fusarium pseudocircinatum</name>
    <dbReference type="NCBI Taxonomy" id="56676"/>
    <lineage>
        <taxon>Eukaryota</taxon>
        <taxon>Fungi</taxon>
        <taxon>Dikarya</taxon>
        <taxon>Ascomycota</taxon>
        <taxon>Pezizomycotina</taxon>
        <taxon>Sordariomycetes</taxon>
        <taxon>Hypocreomycetidae</taxon>
        <taxon>Hypocreales</taxon>
        <taxon>Nectriaceae</taxon>
        <taxon>Fusarium</taxon>
        <taxon>Fusarium fujikuroi species complex</taxon>
    </lineage>
</organism>
<dbReference type="OrthoDB" id="542013at2759"/>
<keyword evidence="3" id="KW-1185">Reference proteome</keyword>
<dbReference type="AlphaFoldDB" id="A0A8H5KZN7"/>
<keyword evidence="1" id="KW-0560">Oxidoreductase</keyword>
<reference evidence="2 3" key="1">
    <citation type="submission" date="2020-05" db="EMBL/GenBank/DDBJ databases">
        <title>Identification and distribution of gene clusters putatively required for synthesis of sphingolipid metabolism inhibitors in phylogenetically diverse species of the filamentous fungus Fusarium.</title>
        <authorList>
            <person name="Kim H.-S."/>
            <person name="Busman M."/>
            <person name="Brown D.W."/>
            <person name="Divon H."/>
            <person name="Uhlig S."/>
            <person name="Proctor R.H."/>
        </authorList>
    </citation>
    <scope>NUCLEOTIDE SEQUENCE [LARGE SCALE GENOMIC DNA]</scope>
    <source>
        <strain evidence="2 3">NRRL 36939</strain>
    </source>
</reference>
<proteinExistence type="predicted"/>
<comment type="caution">
    <text evidence="2">The sequence shown here is derived from an EMBL/GenBank/DDBJ whole genome shotgun (WGS) entry which is preliminary data.</text>
</comment>
<dbReference type="Pfam" id="PF00106">
    <property type="entry name" value="adh_short"/>
    <property type="match status" value="1"/>
</dbReference>
<dbReference type="Gene3D" id="3.40.50.720">
    <property type="entry name" value="NAD(P)-binding Rossmann-like Domain"/>
    <property type="match status" value="1"/>
</dbReference>
<sequence>MPTVGDITQFLGGQIFGRTTLPDVDLSGKTMIVTGANTGLGLEAAKHLAKLNASKLILACRSIERGDKAASVIYDETNCKNQTEIQVWELDLADYQSTFSFAKRVVEELPRLDGFLANAGVEVEQFELAGDLELTLKVNVISTFFLALGVLPKLQETSEKYEADTTMTIVGSLIHNFAPDNQLDIRKEKDIFLELSRPEIADMAQRYPLSKLMSHQCARQLAKHVSATAKPGSTHVTINWANPGWCATSLVRSKKKSLPELALMPLIGWTAEYGSRTLVYALTAGKETHGCYLSESQVKQESSYVRSSKGQEIAQRLWNDLITRLREVRPER</sequence>
<dbReference type="PANTHER" id="PTHR43157:SF31">
    <property type="entry name" value="PHOSPHATIDYLINOSITOL-GLYCAN BIOSYNTHESIS CLASS F PROTEIN"/>
    <property type="match status" value="1"/>
</dbReference>
<accession>A0A8H5KZN7</accession>
<evidence type="ECO:0000313" key="2">
    <source>
        <dbReference type="EMBL" id="KAF5582094.1"/>
    </source>
</evidence>
<protein>
    <submittedName>
        <fullName evidence="2">NAD(P)-binding protein</fullName>
    </submittedName>
</protein>
<dbReference type="EMBL" id="JAAOAS010000275">
    <property type="protein sequence ID" value="KAF5582094.1"/>
    <property type="molecule type" value="Genomic_DNA"/>
</dbReference>
<dbReference type="SUPFAM" id="SSF51735">
    <property type="entry name" value="NAD(P)-binding Rossmann-fold domains"/>
    <property type="match status" value="1"/>
</dbReference>
<dbReference type="GO" id="GO:0016491">
    <property type="term" value="F:oxidoreductase activity"/>
    <property type="evidence" value="ECO:0007669"/>
    <property type="project" value="UniProtKB-KW"/>
</dbReference>
<evidence type="ECO:0000313" key="3">
    <source>
        <dbReference type="Proteomes" id="UP000546213"/>
    </source>
</evidence>
<dbReference type="InterPro" id="IPR036291">
    <property type="entry name" value="NAD(P)-bd_dom_sf"/>
</dbReference>